<evidence type="ECO:0000313" key="7">
    <source>
        <dbReference type="Proteomes" id="UP001211065"/>
    </source>
</evidence>
<evidence type="ECO:0000256" key="2">
    <source>
        <dbReference type="ARBA" id="ARBA00022737"/>
    </source>
</evidence>
<dbReference type="EMBL" id="JADGJW010000843">
    <property type="protein sequence ID" value="KAJ3211310.1"/>
    <property type="molecule type" value="Genomic_DNA"/>
</dbReference>
<dbReference type="InterPro" id="IPR020472">
    <property type="entry name" value="WD40_PAC1"/>
</dbReference>
<dbReference type="PROSITE" id="PS50082">
    <property type="entry name" value="WD_REPEATS_2"/>
    <property type="match status" value="3"/>
</dbReference>
<dbReference type="InterPro" id="IPR019775">
    <property type="entry name" value="WD40_repeat_CS"/>
</dbReference>
<evidence type="ECO:0000256" key="1">
    <source>
        <dbReference type="ARBA" id="ARBA00022574"/>
    </source>
</evidence>
<evidence type="ECO:0000256" key="3">
    <source>
        <dbReference type="ARBA" id="ARBA00022786"/>
    </source>
</evidence>
<evidence type="ECO:0000313" key="6">
    <source>
        <dbReference type="EMBL" id="KAJ3211310.1"/>
    </source>
</evidence>
<dbReference type="Pfam" id="PF00400">
    <property type="entry name" value="WD40"/>
    <property type="match status" value="4"/>
</dbReference>
<organism evidence="6 7">
    <name type="scientific">Clydaea vesicula</name>
    <dbReference type="NCBI Taxonomy" id="447962"/>
    <lineage>
        <taxon>Eukaryota</taxon>
        <taxon>Fungi</taxon>
        <taxon>Fungi incertae sedis</taxon>
        <taxon>Chytridiomycota</taxon>
        <taxon>Chytridiomycota incertae sedis</taxon>
        <taxon>Chytridiomycetes</taxon>
        <taxon>Lobulomycetales</taxon>
        <taxon>Lobulomycetaceae</taxon>
        <taxon>Clydaea</taxon>
    </lineage>
</organism>
<dbReference type="InterPro" id="IPR015943">
    <property type="entry name" value="WD40/YVTN_repeat-like_dom_sf"/>
</dbReference>
<feature type="repeat" description="WD" evidence="4">
    <location>
        <begin position="209"/>
        <end position="242"/>
    </location>
</feature>
<proteinExistence type="predicted"/>
<dbReference type="PRINTS" id="PR00320">
    <property type="entry name" value="GPROTEINBRPT"/>
</dbReference>
<dbReference type="InterPro" id="IPR036322">
    <property type="entry name" value="WD40_repeat_dom_sf"/>
</dbReference>
<feature type="repeat" description="WD" evidence="4">
    <location>
        <begin position="329"/>
        <end position="369"/>
    </location>
</feature>
<protein>
    <recommendedName>
        <fullName evidence="5">F-box domain-containing protein</fullName>
    </recommendedName>
</protein>
<keyword evidence="1 4" id="KW-0853">WD repeat</keyword>
<dbReference type="PANTHER" id="PTHR19872">
    <property type="entry name" value="UBIQUITIN LIGASE SPECIFICITY FACTOR/HREP PROTEIN"/>
    <property type="match status" value="1"/>
</dbReference>
<dbReference type="Gene3D" id="1.20.1280.50">
    <property type="match status" value="1"/>
</dbReference>
<dbReference type="SMART" id="SM00320">
    <property type="entry name" value="WD40"/>
    <property type="match status" value="4"/>
</dbReference>
<feature type="repeat" description="WD" evidence="4">
    <location>
        <begin position="251"/>
        <end position="290"/>
    </location>
</feature>
<evidence type="ECO:0000259" key="5">
    <source>
        <dbReference type="PROSITE" id="PS50181"/>
    </source>
</evidence>
<dbReference type="SUPFAM" id="SSF81383">
    <property type="entry name" value="F-box domain"/>
    <property type="match status" value="1"/>
</dbReference>
<dbReference type="InterPro" id="IPR001680">
    <property type="entry name" value="WD40_rpt"/>
</dbReference>
<dbReference type="AlphaFoldDB" id="A0AAD5TVS4"/>
<dbReference type="PROSITE" id="PS50181">
    <property type="entry name" value="FBOX"/>
    <property type="match status" value="1"/>
</dbReference>
<dbReference type="InterPro" id="IPR001810">
    <property type="entry name" value="F-box_dom"/>
</dbReference>
<dbReference type="InterPro" id="IPR051075">
    <property type="entry name" value="SCF_subunit_WD-repeat"/>
</dbReference>
<dbReference type="PROSITE" id="PS50294">
    <property type="entry name" value="WD_REPEATS_REGION"/>
    <property type="match status" value="3"/>
</dbReference>
<accession>A0AAD5TVS4</accession>
<dbReference type="Gene3D" id="2.130.10.10">
    <property type="entry name" value="YVTN repeat-like/Quinoprotein amine dehydrogenase"/>
    <property type="match status" value="1"/>
</dbReference>
<dbReference type="Pfam" id="PF12937">
    <property type="entry name" value="F-box-like"/>
    <property type="match status" value="1"/>
</dbReference>
<gene>
    <name evidence="6" type="ORF">HK099_008048</name>
</gene>
<dbReference type="CDD" id="cd00200">
    <property type="entry name" value="WD40"/>
    <property type="match status" value="1"/>
</dbReference>
<comment type="caution">
    <text evidence="6">The sequence shown here is derived from an EMBL/GenBank/DDBJ whole genome shotgun (WGS) entry which is preliminary data.</text>
</comment>
<keyword evidence="2" id="KW-0677">Repeat</keyword>
<dbReference type="PROSITE" id="PS00678">
    <property type="entry name" value="WD_REPEATS_1"/>
    <property type="match status" value="1"/>
</dbReference>
<dbReference type="SMART" id="SM00256">
    <property type="entry name" value="FBOX"/>
    <property type="match status" value="1"/>
</dbReference>
<evidence type="ECO:0000256" key="4">
    <source>
        <dbReference type="PROSITE-ProRule" id="PRU00221"/>
    </source>
</evidence>
<dbReference type="SUPFAM" id="SSF50978">
    <property type="entry name" value="WD40 repeat-like"/>
    <property type="match status" value="1"/>
</dbReference>
<keyword evidence="7" id="KW-1185">Reference proteome</keyword>
<dbReference type="InterPro" id="IPR036047">
    <property type="entry name" value="F-box-like_dom_sf"/>
</dbReference>
<dbReference type="Proteomes" id="UP001211065">
    <property type="component" value="Unassembled WGS sequence"/>
</dbReference>
<keyword evidence="3" id="KW-0833">Ubl conjugation pathway</keyword>
<sequence length="499" mass="57791">MDLPIPTSLADDHLKLQQLFITNFENLQSNSLQIHSILKILLQKRNENDFTFLSQVFLNLKNLLKINFIDVLPIHLCVKILGYLDHKSLCRTAQLSKKWNLVSNDDSLWHRMCIQHIDKRCVRCGWCLPLLKRKRKLLDTDLRENDTESHKNKKICQQQTTNETKHTNNETNQHFVSNKKYLMPWKKVFSDRQRIESNWRSRKYVLKTLYGHSAPITCLKLDNDSNILISGSEDTTIRIWDLTKWSLRKVLTGHTDVVTCLQFDSTKLVSGSLDSTLRIWCLNKMECVKIFNHANKITCLHFVDKVLVSGSADFSVSVANLLTGRVFKLNGHTAAVTTVQLIESNRVISSSNDQTLKIWSLDTQEQLLNISSMNCITNFHFDNYKLITHSRFENNLKFFHIFNNKEENFKVLKFKNYILDFWIDKVRLLVLLDGFISVFQISGGSFESEPSSKNAINVEYQQVLELPDFGSKCCLLSDDKVVCGKNDVLIYDFGVNENN</sequence>
<feature type="domain" description="F-box" evidence="5">
    <location>
        <begin position="66"/>
        <end position="112"/>
    </location>
</feature>
<name>A0AAD5TVS4_9FUNG</name>
<dbReference type="PANTHER" id="PTHR19872:SF9">
    <property type="entry name" value="UBIQUITIN-BINDING SDF UBIQUITIN LIGASE COMPLEX SUBUNIT"/>
    <property type="match status" value="1"/>
</dbReference>
<reference evidence="6" key="1">
    <citation type="submission" date="2020-05" db="EMBL/GenBank/DDBJ databases">
        <title>Phylogenomic resolution of chytrid fungi.</title>
        <authorList>
            <person name="Stajich J.E."/>
            <person name="Amses K."/>
            <person name="Simmons R."/>
            <person name="Seto K."/>
            <person name="Myers J."/>
            <person name="Bonds A."/>
            <person name="Quandt C.A."/>
            <person name="Barry K."/>
            <person name="Liu P."/>
            <person name="Grigoriev I."/>
            <person name="Longcore J.E."/>
            <person name="James T.Y."/>
        </authorList>
    </citation>
    <scope>NUCLEOTIDE SEQUENCE</scope>
    <source>
        <strain evidence="6">JEL0476</strain>
    </source>
</reference>